<dbReference type="Proteomes" id="UP001596071">
    <property type="component" value="Unassembled WGS sequence"/>
</dbReference>
<keyword evidence="3" id="KW-1185">Reference proteome</keyword>
<feature type="transmembrane region" description="Helical" evidence="1">
    <location>
        <begin position="162"/>
        <end position="183"/>
    </location>
</feature>
<keyword evidence="1" id="KW-1133">Transmembrane helix</keyword>
<protein>
    <submittedName>
        <fullName evidence="2">Exopolysaccharide Pel transporter PelG</fullName>
    </submittedName>
</protein>
<evidence type="ECO:0000313" key="3">
    <source>
        <dbReference type="Proteomes" id="UP001596071"/>
    </source>
</evidence>
<dbReference type="Pfam" id="PF16933">
    <property type="entry name" value="PelG"/>
    <property type="match status" value="1"/>
</dbReference>
<feature type="transmembrane region" description="Helical" evidence="1">
    <location>
        <begin position="470"/>
        <end position="488"/>
    </location>
</feature>
<dbReference type="EMBL" id="JBHSNP010000027">
    <property type="protein sequence ID" value="MFC5604285.1"/>
    <property type="molecule type" value="Genomic_DNA"/>
</dbReference>
<feature type="transmembrane region" description="Helical" evidence="1">
    <location>
        <begin position="276"/>
        <end position="295"/>
    </location>
</feature>
<gene>
    <name evidence="2" type="primary">pelG</name>
    <name evidence="2" type="ORF">ACFPTP_13730</name>
</gene>
<feature type="transmembrane region" description="Helical" evidence="1">
    <location>
        <begin position="423"/>
        <end position="445"/>
    </location>
</feature>
<reference evidence="3" key="1">
    <citation type="journal article" date="2019" name="Int. J. Syst. Evol. Microbiol.">
        <title>The Global Catalogue of Microorganisms (GCM) 10K type strain sequencing project: providing services to taxonomists for standard genome sequencing and annotation.</title>
        <authorList>
            <consortium name="The Broad Institute Genomics Platform"/>
            <consortium name="The Broad Institute Genome Sequencing Center for Infectious Disease"/>
            <person name="Wu L."/>
            <person name="Ma J."/>
        </authorList>
    </citation>
    <scope>NUCLEOTIDE SEQUENCE [LARGE SCALE GENOMIC DNA]</scope>
    <source>
        <strain evidence="3">KACC 11299</strain>
    </source>
</reference>
<organism evidence="2 3">
    <name type="scientific">Sporosarcina koreensis</name>
    <dbReference type="NCBI Taxonomy" id="334735"/>
    <lineage>
        <taxon>Bacteria</taxon>
        <taxon>Bacillati</taxon>
        <taxon>Bacillota</taxon>
        <taxon>Bacilli</taxon>
        <taxon>Bacillales</taxon>
        <taxon>Caryophanaceae</taxon>
        <taxon>Sporosarcina</taxon>
    </lineage>
</organism>
<dbReference type="PANTHER" id="PTHR40050:SF1">
    <property type="entry name" value="INNER SPORE COAT PROTEIN H"/>
    <property type="match status" value="1"/>
</dbReference>
<dbReference type="Pfam" id="PF08757">
    <property type="entry name" value="CotH"/>
    <property type="match status" value="1"/>
</dbReference>
<feature type="transmembrane region" description="Helical" evidence="1">
    <location>
        <begin position="397"/>
        <end position="417"/>
    </location>
</feature>
<dbReference type="RefSeq" id="WP_381445885.1">
    <property type="nucleotide sequence ID" value="NZ_JBHSNP010000027.1"/>
</dbReference>
<feature type="transmembrane region" description="Helical" evidence="1">
    <location>
        <begin position="368"/>
        <end position="390"/>
    </location>
</feature>
<keyword evidence="1" id="KW-0472">Membrane</keyword>
<dbReference type="InterPro" id="IPR013783">
    <property type="entry name" value="Ig-like_fold"/>
</dbReference>
<evidence type="ECO:0000256" key="1">
    <source>
        <dbReference type="SAM" id="Phobius"/>
    </source>
</evidence>
<dbReference type="Gene3D" id="2.60.40.10">
    <property type="entry name" value="Immunoglobulins"/>
    <property type="match status" value="1"/>
</dbReference>
<comment type="caution">
    <text evidence="2">The sequence shown here is derived from an EMBL/GenBank/DDBJ whole genome shotgun (WGS) entry which is preliminary data.</text>
</comment>
<feature type="transmembrane region" description="Helical" evidence="1">
    <location>
        <begin position="21"/>
        <end position="45"/>
    </location>
</feature>
<feature type="transmembrane region" description="Helical" evidence="1">
    <location>
        <begin position="134"/>
        <end position="155"/>
    </location>
</feature>
<evidence type="ECO:0000313" key="2">
    <source>
        <dbReference type="EMBL" id="MFC5604285.1"/>
    </source>
</evidence>
<dbReference type="PANTHER" id="PTHR40050">
    <property type="entry name" value="INNER SPORE COAT PROTEIN H"/>
    <property type="match status" value="1"/>
</dbReference>
<feature type="transmembrane region" description="Helical" evidence="1">
    <location>
        <begin position="189"/>
        <end position="209"/>
    </location>
</feature>
<name>A0ABW0U0I8_9BACL</name>
<keyword evidence="1" id="KW-0812">Transmembrane</keyword>
<feature type="transmembrane region" description="Helical" evidence="1">
    <location>
        <begin position="65"/>
        <end position="88"/>
    </location>
</feature>
<feature type="transmembrane region" description="Helical" evidence="1">
    <location>
        <begin position="235"/>
        <end position="256"/>
    </location>
</feature>
<accession>A0ABW0U0I8</accession>
<feature type="transmembrane region" description="Helical" evidence="1">
    <location>
        <begin position="330"/>
        <end position="356"/>
    </location>
</feature>
<dbReference type="InterPro" id="IPR031617">
    <property type="entry name" value="PelG"/>
</dbReference>
<sequence>MAGIGFELRKLFKEEGIVRTIKAFGYSSAMTVGPMLLCIALVLVLRKMMELSGGVRLESELFIATMTYGFIFSIVLTSGIAMVLTRFVADKVYEGQYEKIIPSFYGALLLTLPIAAVVAFIFLSGVSESGVFKVIAYLLFMILVVIWLQTVYMSALKDYARVFRSFVIGFAVTVPIGWLLFTYTDAERVVIATGSSVIGLGIVAALLMIHLEQVFPRGQAEEYFAFLSYFKKYPVIFFTGVFVYTGVFVQNFVYWLQTDAMIMAERFRLMPFYDLPVFYAYLSVVPSLILFVVLVETSFYEKYKIFYTNVVTGGTFERLKRAKESMQTSLIAGISFLIEVQLLFSLLSIALGLLWLPKIGFSMEQLDLFVILVLGFFFFIFFFVMLHALMYFDDKKGVLICGSSFFILNAGLTYGALKLGIDGAGLFIAAILVMGITLLRLLYVLRHINYYTFCREPLDTLGKLKSKQRLRSSVSVLLLAAAGVALSACSPSEQKPEKSMVQATGDAVVGGNVMDSGKLREDKRLYERDVDESVKALYITIWPDEHPDADSVDWYGLNRMTDRHSTADLRITIAEGFDDGKGPQSGMFGYGADLPNAKISLRGNSARYDAQKSYKIKLFDETGLWNDQRVLNLNKHSNDFSRVRNKLSFDLMETIPDLTSLRTQFVHLYVKDLTVNRSVGTYEDYGLYTHVEQPNGKFLKTHWLDSHGYLYKVRFFEFGRYPGQIKPTSSPSYDKAMFESILTIKGRKEHEKLIAMLEDVNDLKKPIDEVMDTHFDLDNFLTWTAVNILMDNMDTDANNFYLYSPLNSDKWYILPWDYDGAWELQREEKSIRPFQAGISNYWGSILHNRYFRTEEHVQLLVDKVEEMREYINEETIGEQLEKYAPVVEPFLHRAPDIRYLPKRVDMYEQEMQQLINTPERAVARFLEDLQKPKPFYMNDVDDDGETTLIFSWDISFDLQGDDLFYTAVVAKDPLFTEIIHSEEDLRTNSFQMDRPQSGIYYWKVTVRDSEGNEQTSFELHTDEEGENYFGVREFEVD</sequence>
<dbReference type="InterPro" id="IPR014867">
    <property type="entry name" value="Spore_coat_CotH_CotH2/3/7"/>
</dbReference>
<feature type="transmembrane region" description="Helical" evidence="1">
    <location>
        <begin position="100"/>
        <end position="122"/>
    </location>
</feature>
<proteinExistence type="predicted"/>